<comment type="caution">
    <text evidence="1">The sequence shown here is derived from an EMBL/GenBank/DDBJ whole genome shotgun (WGS) entry which is preliminary data.</text>
</comment>
<evidence type="ECO:0008006" key="3">
    <source>
        <dbReference type="Google" id="ProtNLM"/>
    </source>
</evidence>
<proteinExistence type="predicted"/>
<evidence type="ECO:0000313" key="1">
    <source>
        <dbReference type="EMBL" id="MBT9431029.1"/>
    </source>
</evidence>
<keyword evidence="2" id="KW-1185">Reference proteome</keyword>
<evidence type="ECO:0000313" key="2">
    <source>
        <dbReference type="Proteomes" id="UP000811282"/>
    </source>
</evidence>
<dbReference type="Gene3D" id="2.170.15.10">
    <property type="entry name" value="Proaerolysin, chain A, domain 3"/>
    <property type="match status" value="1"/>
</dbReference>
<dbReference type="EMBL" id="JAFJYC010000001">
    <property type="protein sequence ID" value="MBT9431029.1"/>
    <property type="molecule type" value="Genomic_DNA"/>
</dbReference>
<sequence length="166" mass="18514">MKINIQLRESIEDSIVNGSGVLSDVITPDEQRVFKLEELDILRVITALNGRTPDDVFVHSPTPWVDLYSSYQWREVHRNTEIISAKFLDFSSVPEIISETELVNNSAVAGQFNVNLLAEVLNTVSSGWQVENGLSVGQTISYGVSWLKGETSFEYTHGWGENGQVP</sequence>
<protein>
    <recommendedName>
        <fullName evidence="3">Phage protein</fullName>
    </recommendedName>
</protein>
<dbReference type="Proteomes" id="UP000811282">
    <property type="component" value="Unassembled WGS sequence"/>
</dbReference>
<dbReference type="RefSeq" id="WP_215668212.1">
    <property type="nucleotide sequence ID" value="NZ_JAFJYC010000001.1"/>
</dbReference>
<accession>A0ABS5Y7R5</accession>
<gene>
    <name evidence="1" type="ORF">JZM24_00520</name>
</gene>
<organism evidence="1 2">
    <name type="scientific">Candidatus Sodalis endolongispinus</name>
    <dbReference type="NCBI Taxonomy" id="2812662"/>
    <lineage>
        <taxon>Bacteria</taxon>
        <taxon>Pseudomonadati</taxon>
        <taxon>Pseudomonadota</taxon>
        <taxon>Gammaproteobacteria</taxon>
        <taxon>Enterobacterales</taxon>
        <taxon>Bruguierivoracaceae</taxon>
        <taxon>Sodalis</taxon>
    </lineage>
</organism>
<name>A0ABS5Y7R5_9GAMM</name>
<reference evidence="1 2" key="1">
    <citation type="journal article" date="2021" name="Genome Biol. Evol.">
        <title>The evolution of interdependence in a four-way mealybug symbiosis.</title>
        <authorList>
            <person name="Garber A.I."/>
            <person name="Kupper M."/>
            <person name="Laetsch D.R."/>
            <person name="Weldon S.R."/>
            <person name="Ladinsky M.S."/>
            <person name="Bjorkman P.J."/>
            <person name="McCutcheon J.P."/>
        </authorList>
    </citation>
    <scope>NUCLEOTIDE SEQUENCE [LARGE SCALE GENOMIC DNA]</scope>
    <source>
        <strain evidence="1">SOD</strain>
    </source>
</reference>